<feature type="transmembrane region" description="Helical" evidence="6">
    <location>
        <begin position="173"/>
        <end position="190"/>
    </location>
</feature>
<keyword evidence="4 5" id="KW-0472">Membrane</keyword>
<feature type="transmembrane region" description="Helical" evidence="6">
    <location>
        <begin position="116"/>
        <end position="135"/>
    </location>
</feature>
<feature type="transmembrane region" description="Helical" evidence="6">
    <location>
        <begin position="41"/>
        <end position="60"/>
    </location>
</feature>
<comment type="caution">
    <text evidence="8">The sequence shown here is derived from an EMBL/GenBank/DDBJ whole genome shotgun (WGS) entry which is preliminary data.</text>
</comment>
<gene>
    <name evidence="8" type="ORF">DASB73_005130</name>
</gene>
<dbReference type="GO" id="GO:0055088">
    <property type="term" value="P:lipid homeostasis"/>
    <property type="evidence" value="ECO:0007669"/>
    <property type="project" value="TreeGrafter"/>
</dbReference>
<dbReference type="InterPro" id="IPR050846">
    <property type="entry name" value="TLCD"/>
</dbReference>
<reference evidence="8 9" key="1">
    <citation type="journal article" date="2023" name="Elife">
        <title>Identification of key yeast species and microbe-microbe interactions impacting larval growth of Drosophila in the wild.</title>
        <authorList>
            <person name="Mure A."/>
            <person name="Sugiura Y."/>
            <person name="Maeda R."/>
            <person name="Honda K."/>
            <person name="Sakurai N."/>
            <person name="Takahashi Y."/>
            <person name="Watada M."/>
            <person name="Katoh T."/>
            <person name="Gotoh A."/>
            <person name="Gotoh Y."/>
            <person name="Taniguchi I."/>
            <person name="Nakamura K."/>
            <person name="Hayashi T."/>
            <person name="Katayama T."/>
            <person name="Uemura T."/>
            <person name="Hattori Y."/>
        </authorList>
    </citation>
    <scope>NUCLEOTIDE SEQUENCE [LARGE SCALE GENOMIC DNA]</scope>
    <source>
        <strain evidence="8 9">SB-73</strain>
    </source>
</reference>
<evidence type="ECO:0000313" key="9">
    <source>
        <dbReference type="Proteomes" id="UP001362899"/>
    </source>
</evidence>
<keyword evidence="9" id="KW-1185">Reference proteome</keyword>
<feature type="transmembrane region" description="Helical" evidence="6">
    <location>
        <begin position="81"/>
        <end position="104"/>
    </location>
</feature>
<evidence type="ECO:0000256" key="6">
    <source>
        <dbReference type="SAM" id="Phobius"/>
    </source>
</evidence>
<proteinExistence type="predicted"/>
<evidence type="ECO:0000256" key="1">
    <source>
        <dbReference type="ARBA" id="ARBA00004141"/>
    </source>
</evidence>
<protein>
    <recommendedName>
        <fullName evidence="7">TLC domain-containing protein</fullName>
    </recommendedName>
</protein>
<feature type="transmembrane region" description="Helical" evidence="6">
    <location>
        <begin position="239"/>
        <end position="263"/>
    </location>
</feature>
<evidence type="ECO:0000256" key="2">
    <source>
        <dbReference type="ARBA" id="ARBA00022692"/>
    </source>
</evidence>
<dbReference type="EMBL" id="BTGC01000003">
    <property type="protein sequence ID" value="GMM49555.1"/>
    <property type="molecule type" value="Genomic_DNA"/>
</dbReference>
<dbReference type="Pfam" id="PF03798">
    <property type="entry name" value="TRAM_LAG1_CLN8"/>
    <property type="match status" value="1"/>
</dbReference>
<keyword evidence="3 6" id="KW-1133">Transmembrane helix</keyword>
<feature type="transmembrane region" description="Helical" evidence="6">
    <location>
        <begin position="202"/>
        <end position="219"/>
    </location>
</feature>
<dbReference type="PROSITE" id="PS50922">
    <property type="entry name" value="TLC"/>
    <property type="match status" value="1"/>
</dbReference>
<dbReference type="InterPro" id="IPR006634">
    <property type="entry name" value="TLC-dom"/>
</dbReference>
<dbReference type="SMART" id="SM00724">
    <property type="entry name" value="TLC"/>
    <property type="match status" value="1"/>
</dbReference>
<dbReference type="PANTHER" id="PTHR13439:SF0">
    <property type="entry name" value="TOPOISOMERASE I DAMAGE AFFECTED PROTEIN 4"/>
    <property type="match status" value="1"/>
</dbReference>
<organism evidence="8 9">
    <name type="scientific">Starmerella bacillaris</name>
    <name type="common">Yeast</name>
    <name type="synonym">Candida zemplinina</name>
    <dbReference type="NCBI Taxonomy" id="1247836"/>
    <lineage>
        <taxon>Eukaryota</taxon>
        <taxon>Fungi</taxon>
        <taxon>Dikarya</taxon>
        <taxon>Ascomycota</taxon>
        <taxon>Saccharomycotina</taxon>
        <taxon>Dipodascomycetes</taxon>
        <taxon>Dipodascales</taxon>
        <taxon>Trichomonascaceae</taxon>
        <taxon>Starmerella</taxon>
    </lineage>
</organism>
<dbReference type="GO" id="GO:0005783">
    <property type="term" value="C:endoplasmic reticulum"/>
    <property type="evidence" value="ECO:0007669"/>
    <property type="project" value="TreeGrafter"/>
</dbReference>
<dbReference type="AlphaFoldDB" id="A0AAV5RDE2"/>
<sequence length="315" mass="35633">MSFVDYLGSIERDPLARFAIFSDNKTIVSVSAFLGLPLLPFHLHEILLAFLFYALIYYSFGPIAKRKSKWYGKLTKDLKSACATHAVSEANAITLLILNFPLFFSKSINTLTSSTPYGLFVDSFCVGYFLFDFYITSIHIKSIGAVFMFHAVTALFVYIQGYRPFLLNYCPQFSYFEVSTLFVNVYWFGIHIPGLLTDKQQTINGTLLIVAFLFCRIIPGPINGYKLFKEALFTELDNVPYWIVLGVFACYTLLTSLNFLWFYKMIQAAFKVLAGGGSVTDANTNVYPELAEEEPVDMAAEKASMSKRHVAKKRV</sequence>
<evidence type="ECO:0000256" key="3">
    <source>
        <dbReference type="ARBA" id="ARBA00022989"/>
    </source>
</evidence>
<keyword evidence="2 5" id="KW-0812">Transmembrane</keyword>
<name>A0AAV5RDE2_STABA</name>
<dbReference type="PANTHER" id="PTHR13439">
    <property type="entry name" value="CT120 PROTEIN"/>
    <property type="match status" value="1"/>
</dbReference>
<evidence type="ECO:0000256" key="4">
    <source>
        <dbReference type="ARBA" id="ARBA00023136"/>
    </source>
</evidence>
<evidence type="ECO:0000259" key="7">
    <source>
        <dbReference type="PROSITE" id="PS50922"/>
    </source>
</evidence>
<comment type="subcellular location">
    <subcellularLocation>
        <location evidence="1">Membrane</location>
        <topology evidence="1">Multi-pass membrane protein</topology>
    </subcellularLocation>
</comment>
<evidence type="ECO:0000313" key="8">
    <source>
        <dbReference type="EMBL" id="GMM49555.1"/>
    </source>
</evidence>
<feature type="domain" description="TLC" evidence="7">
    <location>
        <begin position="71"/>
        <end position="274"/>
    </location>
</feature>
<dbReference type="GO" id="GO:0016020">
    <property type="term" value="C:membrane"/>
    <property type="evidence" value="ECO:0007669"/>
    <property type="project" value="UniProtKB-SubCell"/>
</dbReference>
<dbReference type="Proteomes" id="UP001362899">
    <property type="component" value="Unassembled WGS sequence"/>
</dbReference>
<evidence type="ECO:0000256" key="5">
    <source>
        <dbReference type="PROSITE-ProRule" id="PRU00205"/>
    </source>
</evidence>
<accession>A0AAV5RDE2</accession>
<feature type="transmembrane region" description="Helical" evidence="6">
    <location>
        <begin position="142"/>
        <end position="161"/>
    </location>
</feature>